<dbReference type="RefSeq" id="WP_166385051.1">
    <property type="nucleotide sequence ID" value="NZ_BAAATT010000033.1"/>
</dbReference>
<sequence length="114" mass="12223">MKRRLLTAAAAIPLVVAGTVTALAAPASANCGSHSWSNKDSDSGYTLDSSPIRSGPHESCGTVRTVGASTMLYYHCFTTNESGNTWTHVRIAGTETYGWVFDDHLNDHGSFKRC</sequence>
<evidence type="ECO:0000256" key="1">
    <source>
        <dbReference type="SAM" id="MobiDB-lite"/>
    </source>
</evidence>
<organism evidence="3 4">
    <name type="scientific">Catellatospora methionotrophica</name>
    <dbReference type="NCBI Taxonomy" id="121620"/>
    <lineage>
        <taxon>Bacteria</taxon>
        <taxon>Bacillati</taxon>
        <taxon>Actinomycetota</taxon>
        <taxon>Actinomycetes</taxon>
        <taxon>Micromonosporales</taxon>
        <taxon>Micromonosporaceae</taxon>
        <taxon>Catellatospora</taxon>
    </lineage>
</organism>
<dbReference type="AlphaFoldDB" id="A0A8J3LCJ9"/>
<feature type="chain" id="PRO_5035162241" description="SH3 domain-containing protein" evidence="2">
    <location>
        <begin position="25"/>
        <end position="114"/>
    </location>
</feature>
<accession>A0A8J3LCJ9</accession>
<keyword evidence="2" id="KW-0732">Signal</keyword>
<reference evidence="3" key="1">
    <citation type="submission" date="2021-01" db="EMBL/GenBank/DDBJ databases">
        <title>Whole genome shotgun sequence of Catellatospora methionotrophica NBRC 14553.</title>
        <authorList>
            <person name="Komaki H."/>
            <person name="Tamura T."/>
        </authorList>
    </citation>
    <scope>NUCLEOTIDE SEQUENCE</scope>
    <source>
        <strain evidence="3">NBRC 14553</strain>
    </source>
</reference>
<dbReference type="EMBL" id="BONJ01000001">
    <property type="protein sequence ID" value="GIG12516.1"/>
    <property type="molecule type" value="Genomic_DNA"/>
</dbReference>
<proteinExistence type="predicted"/>
<evidence type="ECO:0008006" key="5">
    <source>
        <dbReference type="Google" id="ProtNLM"/>
    </source>
</evidence>
<comment type="caution">
    <text evidence="3">The sequence shown here is derived from an EMBL/GenBank/DDBJ whole genome shotgun (WGS) entry which is preliminary data.</text>
</comment>
<evidence type="ECO:0000313" key="3">
    <source>
        <dbReference type="EMBL" id="GIG12516.1"/>
    </source>
</evidence>
<dbReference type="Proteomes" id="UP000660339">
    <property type="component" value="Unassembled WGS sequence"/>
</dbReference>
<feature type="region of interest" description="Disordered" evidence="1">
    <location>
        <begin position="32"/>
        <end position="58"/>
    </location>
</feature>
<gene>
    <name evidence="3" type="ORF">Cme02nite_08480</name>
</gene>
<keyword evidence="4" id="KW-1185">Reference proteome</keyword>
<name>A0A8J3LCJ9_9ACTN</name>
<feature type="compositionally biased region" description="Polar residues" evidence="1">
    <location>
        <begin position="43"/>
        <end position="52"/>
    </location>
</feature>
<protein>
    <recommendedName>
        <fullName evidence="5">SH3 domain-containing protein</fullName>
    </recommendedName>
</protein>
<evidence type="ECO:0000313" key="4">
    <source>
        <dbReference type="Proteomes" id="UP000660339"/>
    </source>
</evidence>
<feature type="signal peptide" evidence="2">
    <location>
        <begin position="1"/>
        <end position="24"/>
    </location>
</feature>
<evidence type="ECO:0000256" key="2">
    <source>
        <dbReference type="SAM" id="SignalP"/>
    </source>
</evidence>